<dbReference type="GO" id="GO:0003924">
    <property type="term" value="F:GTPase activity"/>
    <property type="evidence" value="ECO:0007669"/>
    <property type="project" value="InterPro"/>
</dbReference>
<dbReference type="Gene3D" id="2.40.30.10">
    <property type="entry name" value="Translation factors"/>
    <property type="match status" value="2"/>
</dbReference>
<name>A0A1R2BNE2_9CILI</name>
<comment type="caution">
    <text evidence="6">The sequence shown here is derived from an EMBL/GenBank/DDBJ whole genome shotgun (WGS) entry which is preliminary data.</text>
</comment>
<sequence length="510" mass="57474">MSDIKLLLGLDLAIKREVPESLKSYCNLNWLYRNLEPFNKPSPDQAIDIQKGSGKRMQIIMKSHMKLPESFGIIKAAPVVKAKTEQKIEFPPVFKAGELSDIVPSITVVILGHHKSGKSSLYGSILHQEQGLDLHKLKRDSTKAGLKNAHFSWASLSLSIEHEQKISIYNSYSSYKKDKVINFIDTPGHDDFFSERFSGTIIADIAIITVDSSVRKGVDNKVLVPTKTNAYLAKCLGVNNVIVVLTKIDKIERNAEKLKVLEESIMKIIREVGFKMENVKMLTASSIESYCSENLFNTILSMPIQYPDDLKPFRFQIADCYKLVHGSFLGFCISGFIISGIISKGKTIEIPQAKIKGKVKEILKSSEKVLKAKSGDWVDITLTDIQGQFSDIHQGYIASNEEFPINLSSKLRLRGITNDISIPLLPKQELLMFMLNIKCQVTVDKIVRQIIGKEVKNRPRCLKSKAIGDIDVICSREIPYEKYKNLMRMGRCVLVWKDKIVFSGMIMEIL</sequence>
<evidence type="ECO:0000259" key="4">
    <source>
        <dbReference type="Pfam" id="PF00009"/>
    </source>
</evidence>
<dbReference type="InterPro" id="IPR054696">
    <property type="entry name" value="GTP-eEF1A_C"/>
</dbReference>
<dbReference type="Pfam" id="PF22594">
    <property type="entry name" value="GTP-eEF1A_C"/>
    <property type="match status" value="1"/>
</dbReference>
<dbReference type="Gene3D" id="3.40.50.300">
    <property type="entry name" value="P-loop containing nucleotide triphosphate hydrolases"/>
    <property type="match status" value="1"/>
</dbReference>
<evidence type="ECO:0000256" key="2">
    <source>
        <dbReference type="ARBA" id="ARBA00022741"/>
    </source>
</evidence>
<dbReference type="InterPro" id="IPR027417">
    <property type="entry name" value="P-loop_NTPase"/>
</dbReference>
<gene>
    <name evidence="6" type="ORF">SteCoe_21861</name>
</gene>
<dbReference type="PRINTS" id="PR00315">
    <property type="entry name" value="ELONGATNFCT"/>
</dbReference>
<comment type="similarity">
    <text evidence="1">Belongs to the TRAFAC class translation factor GTPase superfamily. Classic translation factor GTPase family. EF-Tu/EF-1A subfamily.</text>
</comment>
<organism evidence="6 7">
    <name type="scientific">Stentor coeruleus</name>
    <dbReference type="NCBI Taxonomy" id="5963"/>
    <lineage>
        <taxon>Eukaryota</taxon>
        <taxon>Sar</taxon>
        <taxon>Alveolata</taxon>
        <taxon>Ciliophora</taxon>
        <taxon>Postciliodesmatophora</taxon>
        <taxon>Heterotrichea</taxon>
        <taxon>Heterotrichida</taxon>
        <taxon>Stentoridae</taxon>
        <taxon>Stentor</taxon>
    </lineage>
</organism>
<evidence type="ECO:0000259" key="5">
    <source>
        <dbReference type="Pfam" id="PF22594"/>
    </source>
</evidence>
<dbReference type="OrthoDB" id="5570111at2759"/>
<evidence type="ECO:0000256" key="3">
    <source>
        <dbReference type="ARBA" id="ARBA00023134"/>
    </source>
</evidence>
<evidence type="ECO:0000256" key="1">
    <source>
        <dbReference type="ARBA" id="ARBA00007249"/>
    </source>
</evidence>
<dbReference type="PANTHER" id="PTHR23115">
    <property type="entry name" value="TRANSLATION FACTOR"/>
    <property type="match status" value="1"/>
</dbReference>
<dbReference type="GO" id="GO:0005525">
    <property type="term" value="F:GTP binding"/>
    <property type="evidence" value="ECO:0007669"/>
    <property type="project" value="UniProtKB-KW"/>
</dbReference>
<evidence type="ECO:0000313" key="6">
    <source>
        <dbReference type="EMBL" id="OMJ78343.1"/>
    </source>
</evidence>
<feature type="domain" description="Tr-type G" evidence="4">
    <location>
        <begin position="106"/>
        <end position="301"/>
    </location>
</feature>
<feature type="domain" description="GTP-eEF1A C-terminal" evidence="5">
    <location>
        <begin position="419"/>
        <end position="506"/>
    </location>
</feature>
<dbReference type="InterPro" id="IPR009001">
    <property type="entry name" value="Transl_elong_EF1A/Init_IF2_C"/>
</dbReference>
<accession>A0A1R2BNE2</accession>
<dbReference type="Pfam" id="PF00009">
    <property type="entry name" value="GTP_EFTU"/>
    <property type="match status" value="1"/>
</dbReference>
<reference evidence="6 7" key="1">
    <citation type="submission" date="2016-11" db="EMBL/GenBank/DDBJ databases">
        <title>The macronuclear genome of Stentor coeruleus: a giant cell with tiny introns.</title>
        <authorList>
            <person name="Slabodnick M."/>
            <person name="Ruby J.G."/>
            <person name="Reiff S.B."/>
            <person name="Swart E.C."/>
            <person name="Gosai S."/>
            <person name="Prabakaran S."/>
            <person name="Witkowska E."/>
            <person name="Larue G.E."/>
            <person name="Fisher S."/>
            <person name="Freeman R.M."/>
            <person name="Gunawardena J."/>
            <person name="Chu W."/>
            <person name="Stover N.A."/>
            <person name="Gregory B.D."/>
            <person name="Nowacki M."/>
            <person name="Derisi J."/>
            <person name="Roy S.W."/>
            <person name="Marshall W.F."/>
            <person name="Sood P."/>
        </authorList>
    </citation>
    <scope>NUCLEOTIDE SEQUENCE [LARGE SCALE GENOMIC DNA]</scope>
    <source>
        <strain evidence="6">WM001</strain>
    </source>
</reference>
<dbReference type="SUPFAM" id="SSF52540">
    <property type="entry name" value="P-loop containing nucleoside triphosphate hydrolases"/>
    <property type="match status" value="1"/>
</dbReference>
<dbReference type="SUPFAM" id="SSF50447">
    <property type="entry name" value="Translation proteins"/>
    <property type="match status" value="1"/>
</dbReference>
<keyword evidence="7" id="KW-1185">Reference proteome</keyword>
<dbReference type="Proteomes" id="UP000187209">
    <property type="component" value="Unassembled WGS sequence"/>
</dbReference>
<keyword evidence="3" id="KW-0342">GTP-binding</keyword>
<keyword evidence="2" id="KW-0547">Nucleotide-binding</keyword>
<dbReference type="InterPro" id="IPR000795">
    <property type="entry name" value="T_Tr_GTP-bd_dom"/>
</dbReference>
<dbReference type="InterPro" id="IPR050100">
    <property type="entry name" value="TRAFAC_GTPase_members"/>
</dbReference>
<protein>
    <submittedName>
        <fullName evidence="6">Uncharacterized protein</fullName>
    </submittedName>
</protein>
<dbReference type="EMBL" id="MPUH01000526">
    <property type="protein sequence ID" value="OMJ78343.1"/>
    <property type="molecule type" value="Genomic_DNA"/>
</dbReference>
<dbReference type="SUPFAM" id="SSF50465">
    <property type="entry name" value="EF-Tu/eEF-1alpha/eIF2-gamma C-terminal domain"/>
    <property type="match status" value="1"/>
</dbReference>
<dbReference type="AlphaFoldDB" id="A0A1R2BNE2"/>
<evidence type="ECO:0000313" key="7">
    <source>
        <dbReference type="Proteomes" id="UP000187209"/>
    </source>
</evidence>
<proteinExistence type="inferred from homology"/>
<dbReference type="InterPro" id="IPR009000">
    <property type="entry name" value="Transl_B-barrel_sf"/>
</dbReference>